<name>A0A246EJV7_FUSNP</name>
<dbReference type="Proteomes" id="UP000221504">
    <property type="component" value="Unassembled WGS sequence"/>
</dbReference>
<evidence type="ECO:0000313" key="3">
    <source>
        <dbReference type="EMBL" id="PHI10584.1"/>
    </source>
</evidence>
<gene>
    <name evidence="2" type="ORF">CA839_09500</name>
    <name evidence="3" type="ORF">CBG52_05520</name>
</gene>
<dbReference type="AlphaFoldDB" id="A0A246EJV7"/>
<proteinExistence type="predicted"/>
<dbReference type="EMBL" id="NIRM01000001">
    <property type="protein sequence ID" value="PHI10584.1"/>
    <property type="molecule type" value="Genomic_DNA"/>
</dbReference>
<dbReference type="PROSITE" id="PS50902">
    <property type="entry name" value="FLAVODOXIN_LIKE"/>
    <property type="match status" value="1"/>
</dbReference>
<evidence type="ECO:0000313" key="5">
    <source>
        <dbReference type="Proteomes" id="UP000221504"/>
    </source>
</evidence>
<feature type="domain" description="Flavodoxin-like" evidence="1">
    <location>
        <begin position="4"/>
        <end position="141"/>
    </location>
</feature>
<reference evidence="3 5" key="2">
    <citation type="submission" date="2017-06" db="EMBL/GenBank/DDBJ databases">
        <title>Draft genome sequence of Fusobacterium nucleatum subsp. polymorphum KCOM 1267 (=ChDC F290).</title>
        <authorList>
            <person name="Kook J.-K."/>
            <person name="Park S.-N."/>
            <person name="Lim Y.K."/>
            <person name="Roh H."/>
        </authorList>
    </citation>
    <scope>NUCLEOTIDE SEQUENCE [LARGE SCALE GENOMIC DNA]</scope>
    <source>
        <strain evidence="3">KCOM 1267</strain>
        <strain evidence="5">KCOM 1267(ChDC F290)</strain>
    </source>
</reference>
<dbReference type="RefSeq" id="WP_088389211.1">
    <property type="nucleotide sequence ID" value="NZ_CP077154.1"/>
</dbReference>
<organism evidence="2 4">
    <name type="scientific">Fusobacterium nucleatum subsp. polymorphum</name>
    <name type="common">Fusobacterium polymorphum</name>
    <dbReference type="NCBI Taxonomy" id="76857"/>
    <lineage>
        <taxon>Bacteria</taxon>
        <taxon>Fusobacteriati</taxon>
        <taxon>Fusobacteriota</taxon>
        <taxon>Fusobacteriia</taxon>
        <taxon>Fusobacteriales</taxon>
        <taxon>Fusobacteriaceae</taxon>
        <taxon>Fusobacterium</taxon>
    </lineage>
</organism>
<dbReference type="GO" id="GO:0010181">
    <property type="term" value="F:FMN binding"/>
    <property type="evidence" value="ECO:0007669"/>
    <property type="project" value="InterPro"/>
</dbReference>
<dbReference type="SUPFAM" id="SSF52218">
    <property type="entry name" value="Flavoproteins"/>
    <property type="match status" value="1"/>
</dbReference>
<dbReference type="InterPro" id="IPR029039">
    <property type="entry name" value="Flavoprotein-like_sf"/>
</dbReference>
<reference evidence="2 4" key="1">
    <citation type="submission" date="2017-05" db="EMBL/GenBank/DDBJ databases">
        <title>Genome sequencing of Fusobacterium nucleatum subsp. polymorphum KCOM 1001 (=ChDC F119).</title>
        <authorList>
            <person name="Kook J.-K."/>
            <person name="Park S.-N."/>
            <person name="Lim Y.K."/>
            <person name="Roh H."/>
        </authorList>
    </citation>
    <scope>NUCLEOTIDE SEQUENCE [LARGE SCALE GENOMIC DNA]</scope>
    <source>
        <strain evidence="2 4">KCOM 1001</strain>
    </source>
</reference>
<dbReference type="PANTHER" id="PTHR43717:SF1">
    <property type="entry name" value="ANAEROBIC NITRIC OXIDE REDUCTASE FLAVORUBREDOXIN"/>
    <property type="match status" value="1"/>
</dbReference>
<dbReference type="Gene3D" id="3.40.50.360">
    <property type="match status" value="1"/>
</dbReference>
<dbReference type="EMBL" id="NHRT01000001">
    <property type="protein sequence ID" value="OWP26081.1"/>
    <property type="molecule type" value="Genomic_DNA"/>
</dbReference>
<sequence>MNKVNIVYYSFTGNTLRMVKAFEKGLQEANVPFKSYSVVELKDDNEAFDCEILALASPANQTEEIEKNYFQPFMKRNAEKFKDKKIYLFGTFGWGTGEFMGTWIKQVEELGAKIVELPMACKGSPNSETKEKLTNMAKKIATM</sequence>
<dbReference type="InterPro" id="IPR008254">
    <property type="entry name" value="Flavodoxin/NO_synth"/>
</dbReference>
<dbReference type="Proteomes" id="UP000197470">
    <property type="component" value="Unassembled WGS sequence"/>
</dbReference>
<comment type="caution">
    <text evidence="2">The sequence shown here is derived from an EMBL/GenBank/DDBJ whole genome shotgun (WGS) entry which is preliminary data.</text>
</comment>
<evidence type="ECO:0000259" key="1">
    <source>
        <dbReference type="PROSITE" id="PS50902"/>
    </source>
</evidence>
<evidence type="ECO:0000313" key="4">
    <source>
        <dbReference type="Proteomes" id="UP000197470"/>
    </source>
</evidence>
<dbReference type="Pfam" id="PF00258">
    <property type="entry name" value="Flavodoxin_1"/>
    <property type="match status" value="1"/>
</dbReference>
<protein>
    <submittedName>
        <fullName evidence="2">Flavodoxin</fullName>
    </submittedName>
</protein>
<evidence type="ECO:0000313" key="2">
    <source>
        <dbReference type="EMBL" id="OWP26081.1"/>
    </source>
</evidence>
<dbReference type="PANTHER" id="PTHR43717">
    <property type="entry name" value="ANAEROBIC NITRIC OXIDE REDUCTASE FLAVORUBREDOXIN"/>
    <property type="match status" value="1"/>
</dbReference>
<accession>A0A246EJV7</accession>